<gene>
    <name evidence="2" type="ordered locus">PA14_22100</name>
</gene>
<dbReference type="InterPro" id="IPR037026">
    <property type="entry name" value="Vgr_OB-fold_dom_sf"/>
</dbReference>
<dbReference type="BioCyc" id="PAER208963:G1G74-1840-MONOMER"/>
<dbReference type="InterPro" id="IPR044033">
    <property type="entry name" value="GpV-like_apex"/>
</dbReference>
<dbReference type="Pfam" id="PF18352">
    <property type="entry name" value="Gp138_N"/>
    <property type="match status" value="1"/>
</dbReference>
<dbReference type="KEGG" id="pau:PA14_22100"/>
<name>A0A0H2ZDU7_PSEAB</name>
<proteinExistence type="predicted"/>
<evidence type="ECO:0000313" key="2">
    <source>
        <dbReference type="EMBL" id="ABJ12487.1"/>
    </source>
</evidence>
<feature type="domain" description="Phage protein Gp138 N-terminal" evidence="1">
    <location>
        <begin position="20"/>
        <end position="122"/>
    </location>
</feature>
<reference evidence="2 3" key="1">
    <citation type="journal article" date="2006" name="Genome Biol.">
        <title>Genomic analysis reveals that Pseudomonas aeruginosa virulence is combinatorial.</title>
        <authorList>
            <person name="Lee D.G."/>
            <person name="Urbach J.M."/>
            <person name="Wu G."/>
            <person name="Liberati N.T."/>
            <person name="Feinbaum R.L."/>
            <person name="Miyata S."/>
            <person name="Diggins L.T."/>
            <person name="He J."/>
            <person name="Saucier M."/>
            <person name="Deziel E."/>
            <person name="Friedman L."/>
            <person name="Li L."/>
            <person name="Grills G."/>
            <person name="Montgomery K."/>
            <person name="Kucherlapati R."/>
            <person name="Rahme L.G."/>
            <person name="Ausubel F.M."/>
        </authorList>
    </citation>
    <scope>NUCLEOTIDE SEQUENCE [LARGE SCALE GENOMIC DNA]</scope>
    <source>
        <strain evidence="2 3">UCBPP-PA14</strain>
    </source>
</reference>
<dbReference type="EMBL" id="CP000438">
    <property type="protein sequence ID" value="ABJ12487.1"/>
    <property type="molecule type" value="Genomic_DNA"/>
</dbReference>
<dbReference type="Gene3D" id="2.40.50.230">
    <property type="entry name" value="Gp5 N-terminal domain"/>
    <property type="match status" value="1"/>
</dbReference>
<protein>
    <recommendedName>
        <fullName evidence="1">Phage protein Gp138 N-terminal domain-containing protein</fullName>
    </recommendedName>
</protein>
<sequence length="241" mass="25869">MVGINSQGNDYLLEQLKTCMPARVLRVASQEELRVDVQPVIDILRKDGDSQPIPTILNVPVLMLGGSKSLISYPVEAGDFVMLVFSQLDIDRFIEGTGTNAHEKTPYTARRFHLQDAVAIPGLFPFGAKANSPATRTNPHNPQDLVVTHNKGTGNEVEVRLGKDGSLTLKSPLAVNVESPSVSVKTQTLKVEAANTTWTGNITHSGNYVQTGESTFNGIQFSTHKHGGVMPGGGTTSVPQP</sequence>
<dbReference type="InterPro" id="IPR041599">
    <property type="entry name" value="Gp138_N"/>
</dbReference>
<evidence type="ECO:0000313" key="3">
    <source>
        <dbReference type="Proteomes" id="UP000000653"/>
    </source>
</evidence>
<accession>A0A0H2ZDU7</accession>
<organism evidence="2 3">
    <name type="scientific">Pseudomonas aeruginosa (strain UCBPP-PA14)</name>
    <dbReference type="NCBI Taxonomy" id="208963"/>
    <lineage>
        <taxon>Bacteria</taxon>
        <taxon>Pseudomonadati</taxon>
        <taxon>Pseudomonadota</taxon>
        <taxon>Gammaproteobacteria</taxon>
        <taxon>Pseudomonadales</taxon>
        <taxon>Pseudomonadaceae</taxon>
        <taxon>Pseudomonas</taxon>
    </lineage>
</organism>
<dbReference type="Proteomes" id="UP000000653">
    <property type="component" value="Chromosome"/>
</dbReference>
<dbReference type="HOGENOM" id="CLU_098186_0_0_6"/>
<evidence type="ECO:0000259" key="1">
    <source>
        <dbReference type="Pfam" id="PF18352"/>
    </source>
</evidence>
<dbReference type="RefSeq" id="WP_003138372.1">
    <property type="nucleotide sequence ID" value="NC_008463.1"/>
</dbReference>
<dbReference type="Pfam" id="PF18946">
    <property type="entry name" value="Apex"/>
    <property type="match status" value="1"/>
</dbReference>
<dbReference type="AlphaFoldDB" id="A0A0H2ZDU7"/>